<proteinExistence type="predicted"/>
<evidence type="ECO:0000313" key="3">
    <source>
        <dbReference type="Proteomes" id="UP001642409"/>
    </source>
</evidence>
<sequence>MQVAQYLNSTHFYTESRAIAQSLHQPIDTLKIEQAQQQSENSVYGHTLQYMQPHMCNLFEASQTTPWIQFPQSTMFCCYMQNSVISVSSCGVNLLAHKFDLLSGESAVYHVSNSALQFYDLIDDALILFDQSGLFSYISQSYISQVRFEPYLFEKIQIKQKSLLDQPTPDLFLDLKLTVLGISQNQLFSFNFKQKQFALIQHEIVDVQFLSAALILLVQKTQLTVMDQSLDGWRYKTSFGQTEEEIKAVAVGQGGYEYFVLMERKIGWFNLKQKAYVGYQELVRAWSGEMIKSDQSGTCTVGEDVYVFAPQ</sequence>
<evidence type="ECO:0000313" key="1">
    <source>
        <dbReference type="EMBL" id="CAI9920105.1"/>
    </source>
</evidence>
<gene>
    <name evidence="2" type="ORF">HINF_LOCUS21321</name>
    <name evidence="1" type="ORF">HINF_LOCUS7750</name>
</gene>
<dbReference type="EMBL" id="CATOUU010000195">
    <property type="protein sequence ID" value="CAI9920105.1"/>
    <property type="molecule type" value="Genomic_DNA"/>
</dbReference>
<reference evidence="2 3" key="2">
    <citation type="submission" date="2024-07" db="EMBL/GenBank/DDBJ databases">
        <authorList>
            <person name="Akdeniz Z."/>
        </authorList>
    </citation>
    <scope>NUCLEOTIDE SEQUENCE [LARGE SCALE GENOMIC DNA]</scope>
</reference>
<keyword evidence="3" id="KW-1185">Reference proteome</keyword>
<evidence type="ECO:0000313" key="2">
    <source>
        <dbReference type="EMBL" id="CAL6008858.1"/>
    </source>
</evidence>
<organism evidence="1">
    <name type="scientific">Hexamita inflata</name>
    <dbReference type="NCBI Taxonomy" id="28002"/>
    <lineage>
        <taxon>Eukaryota</taxon>
        <taxon>Metamonada</taxon>
        <taxon>Diplomonadida</taxon>
        <taxon>Hexamitidae</taxon>
        <taxon>Hexamitinae</taxon>
        <taxon>Hexamita</taxon>
    </lineage>
</organism>
<comment type="caution">
    <text evidence="1">The sequence shown here is derived from an EMBL/GenBank/DDBJ whole genome shotgun (WGS) entry which is preliminary data.</text>
</comment>
<dbReference type="EMBL" id="CAXDID020000058">
    <property type="protein sequence ID" value="CAL6008858.1"/>
    <property type="molecule type" value="Genomic_DNA"/>
</dbReference>
<name>A0AA86NI46_9EUKA</name>
<reference evidence="1" key="1">
    <citation type="submission" date="2023-06" db="EMBL/GenBank/DDBJ databases">
        <authorList>
            <person name="Kurt Z."/>
        </authorList>
    </citation>
    <scope>NUCLEOTIDE SEQUENCE</scope>
</reference>
<accession>A0AA86NI46</accession>
<dbReference type="Proteomes" id="UP001642409">
    <property type="component" value="Unassembled WGS sequence"/>
</dbReference>
<dbReference type="AlphaFoldDB" id="A0AA86NI46"/>
<protein>
    <submittedName>
        <fullName evidence="2">Hypothetical_protein</fullName>
    </submittedName>
</protein>